<dbReference type="Pfam" id="PF00577">
    <property type="entry name" value="Usher"/>
    <property type="match status" value="2"/>
</dbReference>
<dbReference type="AlphaFoldDB" id="A0A370N4K8"/>
<dbReference type="InterPro" id="IPR025949">
    <property type="entry name" value="PapC-like_C"/>
</dbReference>
<keyword evidence="1" id="KW-0998">Cell outer membrane</keyword>
<dbReference type="EMBL" id="QHKS01000015">
    <property type="protein sequence ID" value="RDK00560.1"/>
    <property type="molecule type" value="Genomic_DNA"/>
</dbReference>
<dbReference type="InterPro" id="IPR042186">
    <property type="entry name" value="FimD_plug_dom"/>
</dbReference>
<dbReference type="GO" id="GO:0015473">
    <property type="term" value="F:fimbrial usher porin activity"/>
    <property type="evidence" value="ECO:0007669"/>
    <property type="project" value="InterPro"/>
</dbReference>
<comment type="similarity">
    <text evidence="1">Belongs to the fimbrial export usher family.</text>
</comment>
<gene>
    <name evidence="3" type="ORF">DLM46_22890</name>
</gene>
<evidence type="ECO:0000256" key="1">
    <source>
        <dbReference type="RuleBase" id="RU003884"/>
    </source>
</evidence>
<dbReference type="PANTHER" id="PTHR30451:SF5">
    <property type="entry name" value="SLR0019 PROTEIN"/>
    <property type="match status" value="1"/>
</dbReference>
<comment type="caution">
    <text evidence="3">The sequence shown here is derived from an EMBL/GenBank/DDBJ whole genome shotgun (WGS) entry which is preliminary data.</text>
</comment>
<reference evidence="4" key="1">
    <citation type="submission" date="2018-05" db="EMBL/GenBank/DDBJ databases">
        <authorList>
            <person name="Feng T."/>
        </authorList>
    </citation>
    <scope>NUCLEOTIDE SEQUENCE [LARGE SCALE GENOMIC DNA]</scope>
    <source>
        <strain evidence="4">S27</strain>
    </source>
</reference>
<keyword evidence="1" id="KW-0472">Membrane</keyword>
<dbReference type="GO" id="GO:0009279">
    <property type="term" value="C:cell outer membrane"/>
    <property type="evidence" value="ECO:0007669"/>
    <property type="project" value="UniProtKB-SubCell"/>
</dbReference>
<keyword evidence="1" id="KW-1029">Fimbrium biogenesis</keyword>
<dbReference type="RefSeq" id="WP_115104291.1">
    <property type="nucleotide sequence ID" value="NZ_QHKS01000015.1"/>
</dbReference>
<dbReference type="OrthoDB" id="8587at2"/>
<dbReference type="InterPro" id="IPR018030">
    <property type="entry name" value="Fimbrial_membr_usher_CS"/>
</dbReference>
<organism evidence="3 4">
    <name type="scientific">Paraburkholderia lacunae</name>
    <dbReference type="NCBI Taxonomy" id="2211104"/>
    <lineage>
        <taxon>Bacteria</taxon>
        <taxon>Pseudomonadati</taxon>
        <taxon>Pseudomonadota</taxon>
        <taxon>Betaproteobacteria</taxon>
        <taxon>Burkholderiales</taxon>
        <taxon>Burkholderiaceae</taxon>
        <taxon>Paraburkholderia</taxon>
    </lineage>
</organism>
<comment type="subcellular location">
    <subcellularLocation>
        <location evidence="1">Cell outer membrane</location>
        <topology evidence="1">Multi-pass membrane protein</topology>
    </subcellularLocation>
</comment>
<evidence type="ECO:0000259" key="2">
    <source>
        <dbReference type="Pfam" id="PF13953"/>
    </source>
</evidence>
<dbReference type="Pfam" id="PF13953">
    <property type="entry name" value="PapC_C"/>
    <property type="match status" value="1"/>
</dbReference>
<dbReference type="InterPro" id="IPR043142">
    <property type="entry name" value="PapC-like_C_sf"/>
</dbReference>
<dbReference type="PANTHER" id="PTHR30451">
    <property type="entry name" value="OUTER MEMBRANE USHER PROTEIN"/>
    <property type="match status" value="1"/>
</dbReference>
<dbReference type="PROSITE" id="PS01151">
    <property type="entry name" value="FIMBRIAL_USHER"/>
    <property type="match status" value="1"/>
</dbReference>
<protein>
    <submittedName>
        <fullName evidence="3">Fimbrial biogenesis outer membrane usher protein</fullName>
    </submittedName>
</protein>
<keyword evidence="4" id="KW-1185">Reference proteome</keyword>
<keyword evidence="1" id="KW-0813">Transport</keyword>
<evidence type="ECO:0000313" key="3">
    <source>
        <dbReference type="EMBL" id="RDK00560.1"/>
    </source>
</evidence>
<accession>A0A370N4K8</accession>
<dbReference type="Gene3D" id="2.60.40.3110">
    <property type="match status" value="1"/>
</dbReference>
<feature type="domain" description="PapC-like C-terminal" evidence="2">
    <location>
        <begin position="678"/>
        <end position="734"/>
    </location>
</feature>
<name>A0A370N4K8_9BURK</name>
<dbReference type="Proteomes" id="UP000254875">
    <property type="component" value="Unassembled WGS sequence"/>
</dbReference>
<sequence>MTLADDHIAPPASRQSASVDVEELLFQIDINQQGLDETALLLKAGDGGLYAAGEDLKRWRLKTPDVAALRHKDEAFYPLKSIMGLTYAADERNLTLAISVPAQAFMGASFDEMHKDRPVAVRPGIGGFLNYDLFAERASGQMHSSGLFELGFFNRFGVGTGNFLVDDSGSTRRFTRLDTAWVVDQPDKLTSIRIGDGINRAGMWGRAVRFGGIQYSTNFLTQPGLVTLPLQGVSGQAVLPSTVDVYVNNNLSSRRDVAPGPFSINNVPVVTGEGDVRVVVRDVMGREQVITQAFYASSNLLAKGLQDFSYELGTVRRDFGLASNDYGQWFAGVTHRKGLTDWFTAEVHSEVQATQQNIGVGGVLLAPPFGVVNVSVAASHSHNGTGNLATLGLESQSNIFNVGAHVQWASPHFAQLGLDPSMLAPRLLTSLNAGVVAGRYGSFGIAHVFADNRDNNKLQIVSLSYSVQLPRLGFLNIGVSKPLKGSAGAIAGVNWTLPLGNTMTASVAVTHQPGANEVVAQLQRGLPVGDGYGYSLQAGTATQDARLDLQNKVGTYNFEAASYHGQTGARANVSGGIALLDGGAHLSREITDSFAIVKVPGFANVGVYADNQLVGHTDANGEALLPRLRAYEKNPVSIEQADLPFDAKIGTLKMDAVPYYRSGILLEFPVTRSHGATLTIDLEDGAHLPAGALVSVTGQTEEFPVGHDGVVYLTGLSERNKLRATWLGRSCDITVPFAPGDDPLPDLGTFLCKGVQR</sequence>
<proteinExistence type="inferred from homology"/>
<dbReference type="InterPro" id="IPR000015">
    <property type="entry name" value="Fimb_usher"/>
</dbReference>
<keyword evidence="1" id="KW-0812">Transmembrane</keyword>
<dbReference type="Gene3D" id="2.60.40.2070">
    <property type="match status" value="1"/>
</dbReference>
<evidence type="ECO:0000313" key="4">
    <source>
        <dbReference type="Proteomes" id="UP000254875"/>
    </source>
</evidence>
<dbReference type="Gene3D" id="2.60.40.2610">
    <property type="entry name" value="Outer membrane usher protein FimD, plug domain"/>
    <property type="match status" value="1"/>
</dbReference>
<dbReference type="GO" id="GO:0009297">
    <property type="term" value="P:pilus assembly"/>
    <property type="evidence" value="ECO:0007669"/>
    <property type="project" value="InterPro"/>
</dbReference>